<dbReference type="PROSITE" id="PS51898">
    <property type="entry name" value="TYR_RECOMBINASE"/>
    <property type="match status" value="1"/>
</dbReference>
<name>A0A419SG25_9BACL</name>
<dbReference type="Proteomes" id="UP000284219">
    <property type="component" value="Unassembled WGS sequence"/>
</dbReference>
<keyword evidence="2" id="KW-0229">DNA integration</keyword>
<dbReference type="SUPFAM" id="SSF56349">
    <property type="entry name" value="DNA breaking-rejoining enzymes"/>
    <property type="match status" value="1"/>
</dbReference>
<evidence type="ECO:0000313" key="8">
    <source>
        <dbReference type="EMBL" id="RKD22729.1"/>
    </source>
</evidence>
<dbReference type="InterPro" id="IPR011010">
    <property type="entry name" value="DNA_brk_join_enz"/>
</dbReference>
<evidence type="ECO:0000256" key="2">
    <source>
        <dbReference type="ARBA" id="ARBA00022908"/>
    </source>
</evidence>
<evidence type="ECO:0000256" key="3">
    <source>
        <dbReference type="ARBA" id="ARBA00023125"/>
    </source>
</evidence>
<dbReference type="GO" id="GO:0003677">
    <property type="term" value="F:DNA binding"/>
    <property type="evidence" value="ECO:0007669"/>
    <property type="project" value="UniProtKB-UniRule"/>
</dbReference>
<protein>
    <recommendedName>
        <fullName evidence="10">Integrase</fullName>
    </recommendedName>
</protein>
<evidence type="ECO:0000256" key="5">
    <source>
        <dbReference type="PROSITE-ProRule" id="PRU01248"/>
    </source>
</evidence>
<dbReference type="Gene3D" id="1.10.150.130">
    <property type="match status" value="1"/>
</dbReference>
<comment type="caution">
    <text evidence="8">The sequence shown here is derived from an EMBL/GenBank/DDBJ whole genome shotgun (WGS) entry which is preliminary data.</text>
</comment>
<evidence type="ECO:0000313" key="9">
    <source>
        <dbReference type="Proteomes" id="UP000284219"/>
    </source>
</evidence>
<dbReference type="EMBL" id="MCHY01000009">
    <property type="protein sequence ID" value="RKD22729.1"/>
    <property type="molecule type" value="Genomic_DNA"/>
</dbReference>
<proteinExistence type="inferred from homology"/>
<keyword evidence="9" id="KW-1185">Reference proteome</keyword>
<dbReference type="Pfam" id="PF00589">
    <property type="entry name" value="Phage_integrase"/>
    <property type="match status" value="1"/>
</dbReference>
<dbReference type="RefSeq" id="WP_120190206.1">
    <property type="nucleotide sequence ID" value="NZ_MCHY01000009.1"/>
</dbReference>
<accession>A0A419SG25</accession>
<keyword evidence="4" id="KW-0233">DNA recombination</keyword>
<evidence type="ECO:0000256" key="1">
    <source>
        <dbReference type="ARBA" id="ARBA00008857"/>
    </source>
</evidence>
<evidence type="ECO:0000256" key="4">
    <source>
        <dbReference type="ARBA" id="ARBA00023172"/>
    </source>
</evidence>
<dbReference type="InterPro" id="IPR004107">
    <property type="entry name" value="Integrase_SAM-like_N"/>
</dbReference>
<dbReference type="InterPro" id="IPR002104">
    <property type="entry name" value="Integrase_catalytic"/>
</dbReference>
<dbReference type="InterPro" id="IPR010998">
    <property type="entry name" value="Integrase_recombinase_N"/>
</dbReference>
<dbReference type="OrthoDB" id="184666at2"/>
<evidence type="ECO:0000259" key="7">
    <source>
        <dbReference type="PROSITE" id="PS51900"/>
    </source>
</evidence>
<dbReference type="GO" id="GO:0006310">
    <property type="term" value="P:DNA recombination"/>
    <property type="evidence" value="ECO:0007669"/>
    <property type="project" value="UniProtKB-KW"/>
</dbReference>
<dbReference type="Gene3D" id="1.10.443.10">
    <property type="entry name" value="Intergrase catalytic core"/>
    <property type="match status" value="1"/>
</dbReference>
<dbReference type="CDD" id="cd00397">
    <property type="entry name" value="DNA_BRE_C"/>
    <property type="match status" value="1"/>
</dbReference>
<reference evidence="8 9" key="1">
    <citation type="submission" date="2016-08" db="EMBL/GenBank/DDBJ databases">
        <title>Novel Firmicute Genomes.</title>
        <authorList>
            <person name="Poppleton D.I."/>
            <person name="Gribaldo S."/>
        </authorList>
    </citation>
    <scope>NUCLEOTIDE SEQUENCE [LARGE SCALE GENOMIC DNA]</scope>
    <source>
        <strain evidence="8 9">RAOx-1</strain>
    </source>
</reference>
<feature type="domain" description="Tyr recombinase" evidence="6">
    <location>
        <begin position="110"/>
        <end position="282"/>
    </location>
</feature>
<dbReference type="PANTHER" id="PTHR30349:SF41">
    <property type="entry name" value="INTEGRASE_RECOMBINASE PROTEIN MJ0367-RELATED"/>
    <property type="match status" value="1"/>
</dbReference>
<dbReference type="AlphaFoldDB" id="A0A419SG25"/>
<keyword evidence="3 5" id="KW-0238">DNA-binding</keyword>
<feature type="domain" description="Core-binding (CB)" evidence="7">
    <location>
        <begin position="6"/>
        <end position="89"/>
    </location>
</feature>
<organism evidence="8 9">
    <name type="scientific">Ammoniphilus oxalaticus</name>
    <dbReference type="NCBI Taxonomy" id="66863"/>
    <lineage>
        <taxon>Bacteria</taxon>
        <taxon>Bacillati</taxon>
        <taxon>Bacillota</taxon>
        <taxon>Bacilli</taxon>
        <taxon>Bacillales</taxon>
        <taxon>Paenibacillaceae</taxon>
        <taxon>Aneurinibacillus group</taxon>
        <taxon>Ammoniphilus</taxon>
    </lineage>
</organism>
<dbReference type="PANTHER" id="PTHR30349">
    <property type="entry name" value="PHAGE INTEGRASE-RELATED"/>
    <property type="match status" value="1"/>
</dbReference>
<gene>
    <name evidence="8" type="ORF">BEP19_10785</name>
</gene>
<dbReference type="InterPro" id="IPR050090">
    <property type="entry name" value="Tyrosine_recombinase_XerCD"/>
</dbReference>
<comment type="similarity">
    <text evidence="1">Belongs to the 'phage' integrase family.</text>
</comment>
<dbReference type="Pfam" id="PF02899">
    <property type="entry name" value="Phage_int_SAM_1"/>
    <property type="match status" value="1"/>
</dbReference>
<dbReference type="InterPro" id="IPR044068">
    <property type="entry name" value="CB"/>
</dbReference>
<evidence type="ECO:0000259" key="6">
    <source>
        <dbReference type="PROSITE" id="PS51898"/>
    </source>
</evidence>
<dbReference type="PROSITE" id="PS51900">
    <property type="entry name" value="CB"/>
    <property type="match status" value="1"/>
</dbReference>
<sequence length="282" mass="33809">MQPLWPEHEAWLADYKMYLSHKREPSTVKMYLAEVKHFLDWLEVRNKHLSHLSQADVISFRDEMVGRGMKTATINKWVSIITSFHRWAIENEILTEQMAKRLRLDEDRRDRPRWLSQEEERHLLEVASVERNPFRKSRNEALIHIMMYAGLRIEEVSLLEFNSMDYGDLVIYEDGEERRRVPIQSNLQLKLLEWMKHRSQSSKLFHQNSPFLFVTERSGHMQPRSIQFVVEGFSAKTEFPITCQMLRHTFCRRLVEQNAPIEQIKEWAGHKTIQSTIQYFDH</sequence>
<evidence type="ECO:0008006" key="10">
    <source>
        <dbReference type="Google" id="ProtNLM"/>
    </source>
</evidence>
<dbReference type="GO" id="GO:0015074">
    <property type="term" value="P:DNA integration"/>
    <property type="evidence" value="ECO:0007669"/>
    <property type="project" value="UniProtKB-KW"/>
</dbReference>
<dbReference type="InterPro" id="IPR013762">
    <property type="entry name" value="Integrase-like_cat_sf"/>
</dbReference>